<dbReference type="GO" id="GO:0016491">
    <property type="term" value="F:oxidoreductase activity"/>
    <property type="evidence" value="ECO:0007669"/>
    <property type="project" value="UniProtKB-KW"/>
</dbReference>
<dbReference type="InterPro" id="IPR006006">
    <property type="entry name" value="GltD-like"/>
</dbReference>
<dbReference type="InterPro" id="IPR028261">
    <property type="entry name" value="DPD_II"/>
</dbReference>
<evidence type="ECO:0000259" key="7">
    <source>
        <dbReference type="Pfam" id="PF14691"/>
    </source>
</evidence>
<dbReference type="RefSeq" id="WP_093424416.1">
    <property type="nucleotide sequence ID" value="NZ_FOXA01000017.1"/>
</dbReference>
<keyword evidence="2" id="KW-0479">Metal-binding</keyword>
<keyword evidence="3" id="KW-0560">Oxidoreductase</keyword>
<dbReference type="PANTHER" id="PTHR42783:SF3">
    <property type="entry name" value="GLUTAMATE SYNTHASE [NADPH] SMALL CHAIN-RELATED"/>
    <property type="match status" value="1"/>
</dbReference>
<dbReference type="InterPro" id="IPR036188">
    <property type="entry name" value="FAD/NAD-bd_sf"/>
</dbReference>
<dbReference type="AlphaFoldDB" id="A0A1I5U2C7"/>
<dbReference type="InterPro" id="IPR009051">
    <property type="entry name" value="Helical_ferredxn"/>
</dbReference>
<evidence type="ECO:0000256" key="1">
    <source>
        <dbReference type="ARBA" id="ARBA00022485"/>
    </source>
</evidence>
<dbReference type="Pfam" id="PF14691">
    <property type="entry name" value="Fer4_20"/>
    <property type="match status" value="1"/>
</dbReference>
<dbReference type="PRINTS" id="PR00419">
    <property type="entry name" value="ADXRDTASE"/>
</dbReference>
<keyword evidence="9" id="KW-1185">Reference proteome</keyword>
<evidence type="ECO:0000256" key="3">
    <source>
        <dbReference type="ARBA" id="ARBA00023002"/>
    </source>
</evidence>
<dbReference type="SUPFAM" id="SSF46548">
    <property type="entry name" value="alpha-helical ferredoxin"/>
    <property type="match status" value="1"/>
</dbReference>
<organism evidence="8 9">
    <name type="scientific">Tranquillimonas alkanivorans</name>
    <dbReference type="NCBI Taxonomy" id="441119"/>
    <lineage>
        <taxon>Bacteria</taxon>
        <taxon>Pseudomonadati</taxon>
        <taxon>Pseudomonadota</taxon>
        <taxon>Alphaproteobacteria</taxon>
        <taxon>Rhodobacterales</taxon>
        <taxon>Roseobacteraceae</taxon>
        <taxon>Tranquillimonas</taxon>
    </lineage>
</organism>
<evidence type="ECO:0000313" key="9">
    <source>
        <dbReference type="Proteomes" id="UP000199356"/>
    </source>
</evidence>
<evidence type="ECO:0000256" key="2">
    <source>
        <dbReference type="ARBA" id="ARBA00022723"/>
    </source>
</evidence>
<dbReference type="STRING" id="441119.SAMN04488047_1177"/>
<dbReference type="Gene3D" id="3.50.50.60">
    <property type="entry name" value="FAD/NAD(P)-binding domain"/>
    <property type="match status" value="2"/>
</dbReference>
<dbReference type="EMBL" id="FOXA01000017">
    <property type="protein sequence ID" value="SFP89321.1"/>
    <property type="molecule type" value="Genomic_DNA"/>
</dbReference>
<name>A0A1I5U2C7_9RHOB</name>
<dbReference type="Pfam" id="PF07992">
    <property type="entry name" value="Pyr_redox_2"/>
    <property type="match status" value="1"/>
</dbReference>
<feature type="domain" description="FAD/NAD(P)-binding" evidence="6">
    <location>
        <begin position="150"/>
        <end position="457"/>
    </location>
</feature>
<evidence type="ECO:0000256" key="4">
    <source>
        <dbReference type="ARBA" id="ARBA00023004"/>
    </source>
</evidence>
<keyword evidence="4" id="KW-0408">Iron</keyword>
<evidence type="ECO:0000313" key="8">
    <source>
        <dbReference type="EMBL" id="SFP89321.1"/>
    </source>
</evidence>
<protein>
    <submittedName>
        <fullName evidence="8">Glutamate synthase (NADPH) small subunit</fullName>
    </submittedName>
</protein>
<dbReference type="GO" id="GO:0051539">
    <property type="term" value="F:4 iron, 4 sulfur cluster binding"/>
    <property type="evidence" value="ECO:0007669"/>
    <property type="project" value="UniProtKB-KW"/>
</dbReference>
<proteinExistence type="predicted"/>
<feature type="domain" description="Dihydroprymidine dehydrogenase" evidence="7">
    <location>
        <begin position="26"/>
        <end position="136"/>
    </location>
</feature>
<accession>A0A1I5U2C7</accession>
<dbReference type="SUPFAM" id="SSF51971">
    <property type="entry name" value="Nucleotide-binding domain"/>
    <property type="match status" value="1"/>
</dbReference>
<keyword evidence="1" id="KW-0004">4Fe-4S</keyword>
<dbReference type="InterPro" id="IPR023753">
    <property type="entry name" value="FAD/NAD-binding_dom"/>
</dbReference>
<gene>
    <name evidence="8" type="ORF">SAMN04488047_1177</name>
</gene>
<dbReference type="Gene3D" id="1.10.1060.10">
    <property type="entry name" value="Alpha-helical ferredoxin"/>
    <property type="match status" value="1"/>
</dbReference>
<dbReference type="GO" id="GO:0046872">
    <property type="term" value="F:metal ion binding"/>
    <property type="evidence" value="ECO:0007669"/>
    <property type="project" value="UniProtKB-KW"/>
</dbReference>
<evidence type="ECO:0000256" key="5">
    <source>
        <dbReference type="ARBA" id="ARBA00023014"/>
    </source>
</evidence>
<reference evidence="8 9" key="1">
    <citation type="submission" date="2016-10" db="EMBL/GenBank/DDBJ databases">
        <authorList>
            <person name="de Groot N.N."/>
        </authorList>
    </citation>
    <scope>NUCLEOTIDE SEQUENCE [LARGE SCALE GENOMIC DNA]</scope>
    <source>
        <strain evidence="8 9">DSM 19547</strain>
    </source>
</reference>
<dbReference type="OrthoDB" id="9803192at2"/>
<keyword evidence="5" id="KW-0411">Iron-sulfur</keyword>
<sequence>MAKQKMLKFVDVQRDMPDKRPPDLRRADFREIYGEFATEKAGEQAGRCSQCGVPYCQSHCPLHNNIPDWLRLTAEGRLREAYDISKSTNTFPEICGRICPQDRLCEGNCVIEQSGHGTVTIGAVEKYITDTAWEEGWVEPIRPAQERPESVAVIGAGPGGLAAADMLRRAGIQVTVYDRHDRAGGLMTYGIPGFKLEKHVVMRYVDLLSESGVEFVQNCNVGEDISFDAIRGKHDAVLIATGVYKARDLQAPGVGAQGIVKALDYLTASNRKSFGDDVPEFESGELNAEGKRVVVIGGGDTAMDCVRTAVRQGATSVKCLYRRDRTNMPGSQREVANAEEEGVDFVWLSAPKGFTGESVQGVMVQRMRLGAPDATGRQVPELIEGSDYVEDADLVIKALGFEPEELVRLWGVEGLEVTRWGTIKADFRTHATSLPGVYACGDIQRGASLVVWAIRDGREAAQAMIDYVTQGAAIAAE</sequence>
<dbReference type="Proteomes" id="UP000199356">
    <property type="component" value="Unassembled WGS sequence"/>
</dbReference>
<evidence type="ECO:0000259" key="6">
    <source>
        <dbReference type="Pfam" id="PF07992"/>
    </source>
</evidence>
<dbReference type="NCBIfam" id="TIGR01318">
    <property type="entry name" value="gltD_gamma_fam"/>
    <property type="match status" value="1"/>
</dbReference>
<dbReference type="PANTHER" id="PTHR42783">
    <property type="entry name" value="GLUTAMATE SYNTHASE [NADPH] SMALL CHAIN"/>
    <property type="match status" value="1"/>
</dbReference>